<evidence type="ECO:0000313" key="2">
    <source>
        <dbReference type="Proteomes" id="UP000494165"/>
    </source>
</evidence>
<accession>A0A8S1E8I8</accession>
<protein>
    <submittedName>
        <fullName evidence="1">Uncharacterized protein</fullName>
    </submittedName>
</protein>
<gene>
    <name evidence="1" type="ORF">CLODIP_2_CD14900</name>
</gene>
<reference evidence="1 2" key="1">
    <citation type="submission" date="2020-04" db="EMBL/GenBank/DDBJ databases">
        <authorList>
            <person name="Alioto T."/>
            <person name="Alioto T."/>
            <person name="Gomez Garrido J."/>
        </authorList>
    </citation>
    <scope>NUCLEOTIDE SEQUENCE [LARGE SCALE GENOMIC DNA]</scope>
</reference>
<name>A0A8S1E8I8_9INSE</name>
<proteinExistence type="predicted"/>
<comment type="caution">
    <text evidence="1">The sequence shown here is derived from an EMBL/GenBank/DDBJ whole genome shotgun (WGS) entry which is preliminary data.</text>
</comment>
<keyword evidence="2" id="KW-1185">Reference proteome</keyword>
<evidence type="ECO:0000313" key="1">
    <source>
        <dbReference type="EMBL" id="CAB3388656.1"/>
    </source>
</evidence>
<dbReference type="EMBL" id="CADEPI010000847">
    <property type="protein sequence ID" value="CAB3388656.1"/>
    <property type="molecule type" value="Genomic_DNA"/>
</dbReference>
<dbReference type="Proteomes" id="UP000494165">
    <property type="component" value="Unassembled WGS sequence"/>
</dbReference>
<dbReference type="AlphaFoldDB" id="A0A8S1E8I8"/>
<dbReference type="OrthoDB" id="429950at2759"/>
<organism evidence="1 2">
    <name type="scientific">Cloeon dipterum</name>
    <dbReference type="NCBI Taxonomy" id="197152"/>
    <lineage>
        <taxon>Eukaryota</taxon>
        <taxon>Metazoa</taxon>
        <taxon>Ecdysozoa</taxon>
        <taxon>Arthropoda</taxon>
        <taxon>Hexapoda</taxon>
        <taxon>Insecta</taxon>
        <taxon>Pterygota</taxon>
        <taxon>Palaeoptera</taxon>
        <taxon>Ephemeroptera</taxon>
        <taxon>Pisciforma</taxon>
        <taxon>Baetidae</taxon>
        <taxon>Cloeon</taxon>
    </lineage>
</organism>
<sequence length="127" mass="14277">MTRTSLESVFKKERAENAPLDYSRGHLAGFRARAVEPDELLPANEKILVPLQQLPIYAVVLQLGKQPRELLEDRGDYGQGQHDNLIKLEGGGVSSKLQPRVQQLMKETLLEFEHGLEKCRSARADAE</sequence>